<accession>A0ABT3CK36</accession>
<feature type="compositionally biased region" description="Low complexity" evidence="1">
    <location>
        <begin position="1"/>
        <end position="16"/>
    </location>
</feature>
<feature type="domain" description="Amidohydrolase 3" evidence="2">
    <location>
        <begin position="78"/>
        <end position="220"/>
    </location>
</feature>
<dbReference type="Pfam" id="PF07969">
    <property type="entry name" value="Amidohydro_3"/>
    <property type="match status" value="2"/>
</dbReference>
<evidence type="ECO:0000313" key="4">
    <source>
        <dbReference type="Proteomes" id="UP001526201"/>
    </source>
</evidence>
<sequence>MPARSSRSALPSRYSAIRNRTEPAPSSARCSEVFAVDTLLVGGEIVDGTGSQRRRCDVGLSGDRIAYIGLSDDVTARQTLDCRDMIVTPGLIDPHSHSDWSVLGNADAMSTIHQGVTTEVVGNCGVTYAPLSEHDVAGACASLRSMGYEGPVDWRSFPDLLTRVHSAGTAQNLMWFVGHTAIRAAAHGRAESAGIDEERERIRLLEEAMDAGAIGLSSGLEYGSGRFSRTEELAQLARVVGRRHGMYASHIRNRDHGLGAAVDEFFSIVNAAQVRAQLSHLNVRHNTGAQPGAWERAVEDVMKQRRSGTDVLADMTPYPHGIGLAAGLLPDWLADRPAAEAAALLNDPEIRQRVRQDSDRYWRFVHAGQWDRVRLGVSATHPHWQGLTFPEIACQQGQDEWDCLFDVLAAAGADLGGVQLMGELFTAEHVAEAVGHDHFLLGVDAFTTRHDGPLAARTRHPLFFYGHTHYLAHHVPAGTLSLEESVHKMTGMVAEHFGIRGRGRLVVGAHADVVVFDPAILDRTDTWKVPQGYADAARHVWVNGTPVVSDAVRTPHRPGRQLTQHN</sequence>
<feature type="region of interest" description="Disordered" evidence="1">
    <location>
        <begin position="1"/>
        <end position="23"/>
    </location>
</feature>
<dbReference type="Gene3D" id="3.30.1490.130">
    <property type="entry name" value="D-aminoacylase. Domain 3"/>
    <property type="match status" value="1"/>
</dbReference>
<evidence type="ECO:0000259" key="2">
    <source>
        <dbReference type="Pfam" id="PF07969"/>
    </source>
</evidence>
<proteinExistence type="predicted"/>
<reference evidence="3 4" key="1">
    <citation type="journal article" date="2022" name="BMC Genomics">
        <title>Comparative genome analysis of mycobacteria focusing on tRNA and non-coding RNA.</title>
        <authorList>
            <person name="Behra P.R.K."/>
            <person name="Pettersson B.M.F."/>
            <person name="Ramesh M."/>
            <person name="Das S."/>
            <person name="Dasgupta S."/>
            <person name="Kirsebom L.A."/>
        </authorList>
    </citation>
    <scope>NUCLEOTIDE SEQUENCE [LARGE SCALE GENOMIC DNA]</scope>
    <source>
        <strain evidence="3 4">DSM 44078</strain>
    </source>
</reference>
<keyword evidence="4" id="KW-1185">Reference proteome</keyword>
<name>A0ABT3CK36_9MYCO</name>
<protein>
    <submittedName>
        <fullName evidence="3">Amidohydrolase family protein</fullName>
    </submittedName>
</protein>
<comment type="caution">
    <text evidence="3">The sequence shown here is derived from an EMBL/GenBank/DDBJ whole genome shotgun (WGS) entry which is preliminary data.</text>
</comment>
<dbReference type="SUPFAM" id="SSF51338">
    <property type="entry name" value="Composite domain of metallo-dependent hydrolases"/>
    <property type="match status" value="1"/>
</dbReference>
<dbReference type="InterPro" id="IPR050378">
    <property type="entry name" value="Metallo-dep_Hydrolases_sf"/>
</dbReference>
<dbReference type="PANTHER" id="PTHR11647">
    <property type="entry name" value="HYDRANTOINASE/DIHYDROPYRIMIDINASE FAMILY MEMBER"/>
    <property type="match status" value="1"/>
</dbReference>
<evidence type="ECO:0000313" key="3">
    <source>
        <dbReference type="EMBL" id="MCV7229839.1"/>
    </source>
</evidence>
<gene>
    <name evidence="3" type="ORF">H7J73_27910</name>
</gene>
<dbReference type="InterPro" id="IPR011059">
    <property type="entry name" value="Metal-dep_hydrolase_composite"/>
</dbReference>
<feature type="domain" description="Amidohydrolase 3" evidence="2">
    <location>
        <begin position="448"/>
        <end position="548"/>
    </location>
</feature>
<dbReference type="InterPro" id="IPR032466">
    <property type="entry name" value="Metal_Hydrolase"/>
</dbReference>
<dbReference type="InterPro" id="IPR013108">
    <property type="entry name" value="Amidohydro_3"/>
</dbReference>
<dbReference type="SUPFAM" id="SSF51556">
    <property type="entry name" value="Metallo-dependent hydrolases"/>
    <property type="match status" value="1"/>
</dbReference>
<dbReference type="Gene3D" id="3.20.20.140">
    <property type="entry name" value="Metal-dependent hydrolases"/>
    <property type="match status" value="1"/>
</dbReference>
<dbReference type="Proteomes" id="UP001526201">
    <property type="component" value="Unassembled WGS sequence"/>
</dbReference>
<dbReference type="EMBL" id="JACKTY010000047">
    <property type="protein sequence ID" value="MCV7229839.1"/>
    <property type="molecule type" value="Genomic_DNA"/>
</dbReference>
<evidence type="ECO:0000256" key="1">
    <source>
        <dbReference type="SAM" id="MobiDB-lite"/>
    </source>
</evidence>
<dbReference type="PANTHER" id="PTHR11647:SF1">
    <property type="entry name" value="COLLAPSIN RESPONSE MEDIATOR PROTEIN"/>
    <property type="match status" value="1"/>
</dbReference>
<dbReference type="Gene3D" id="2.30.40.10">
    <property type="entry name" value="Urease, subunit C, domain 1"/>
    <property type="match status" value="1"/>
</dbReference>
<organism evidence="3 4">
    <name type="scientific">Mycolicibacterium komossense</name>
    <dbReference type="NCBI Taxonomy" id="1779"/>
    <lineage>
        <taxon>Bacteria</taxon>
        <taxon>Bacillati</taxon>
        <taxon>Actinomycetota</taxon>
        <taxon>Actinomycetes</taxon>
        <taxon>Mycobacteriales</taxon>
        <taxon>Mycobacteriaceae</taxon>
        <taxon>Mycolicibacterium</taxon>
    </lineage>
</organism>
<dbReference type="InterPro" id="IPR023100">
    <property type="entry name" value="D-aminoacylase_insert_dom_sf"/>
</dbReference>